<dbReference type="EMBL" id="SLUN01000002">
    <property type="protein sequence ID" value="TCL76431.1"/>
    <property type="molecule type" value="Genomic_DNA"/>
</dbReference>
<gene>
    <name evidence="1" type="ORF">EDC14_1002190</name>
</gene>
<protein>
    <submittedName>
        <fullName evidence="1">Uncharacterized protein YecA (UPF0149 family)</fullName>
    </submittedName>
</protein>
<dbReference type="AlphaFoldDB" id="A0A4R1SAE6"/>
<reference evidence="1 2" key="1">
    <citation type="submission" date="2019-03" db="EMBL/GenBank/DDBJ databases">
        <title>Genomic Encyclopedia of Type Strains, Phase IV (KMG-IV): sequencing the most valuable type-strain genomes for metagenomic binning, comparative biology and taxonomic classification.</title>
        <authorList>
            <person name="Goeker M."/>
        </authorList>
    </citation>
    <scope>NUCLEOTIDE SEQUENCE [LARGE SCALE GENOMIC DNA]</scope>
    <source>
        <strain evidence="1 2">LX-B</strain>
    </source>
</reference>
<evidence type="ECO:0000313" key="1">
    <source>
        <dbReference type="EMBL" id="TCL76431.1"/>
    </source>
</evidence>
<dbReference type="PANTHER" id="PTHR33747:SF1">
    <property type="entry name" value="ADENYLATE CYCLASE-ASSOCIATED CAP C-TERMINAL DOMAIN-CONTAINING PROTEIN"/>
    <property type="match status" value="1"/>
</dbReference>
<comment type="caution">
    <text evidence="1">The sequence shown here is derived from an EMBL/GenBank/DDBJ whole genome shotgun (WGS) entry which is preliminary data.</text>
</comment>
<dbReference type="Proteomes" id="UP000295008">
    <property type="component" value="Unassembled WGS sequence"/>
</dbReference>
<name>A0A4R1SAE6_HYDET</name>
<dbReference type="Gene3D" id="3.10.450.50">
    <property type="match status" value="1"/>
</dbReference>
<dbReference type="SUPFAM" id="SSF103642">
    <property type="entry name" value="Sec-C motif"/>
    <property type="match status" value="1"/>
</dbReference>
<keyword evidence="2" id="KW-1185">Reference proteome</keyword>
<dbReference type="RefSeq" id="WP_279388724.1">
    <property type="nucleotide sequence ID" value="NZ_SLUN01000002.1"/>
</dbReference>
<sequence>MIAPEKLKPLLLHEERVVREFILRYFKDSFNRDPDLMPYVLECCNRYPGMGEVRHMLTNADKFTRTEATLNEIFNRLPESEPRLRFAYEHLLVYSPPSLLNRDVLRKRLAMLSSESQAMVEKRLELQTIPTLQLWEDLLDFCHVNDEAYWNEFDSSHGEFLVLELAGRPDVPHAEMLRRLKALAPDEDYGYDAVYLNMLAGELRMPQGIPVWTDHIRRDADLLNETASDALIKTGADTAARAIGEAFPNEEWNFKLWGSSVLRNIKSPLCEEYLLTLLPQETDEMIATALASGLCRQLSVRGIEPVREKIRRGYDRQMLSLEEELYAACRILGVDLPELEQWRGEIEKEQLRLDQINLEDGLFQWMPEEEAFLDSSNSIAAIQPRSVVKIGRNDPCPCGSGKKYKKCCLNR</sequence>
<dbReference type="Pfam" id="PF02810">
    <property type="entry name" value="SEC-C"/>
    <property type="match status" value="1"/>
</dbReference>
<proteinExistence type="predicted"/>
<accession>A0A4R1SAE6</accession>
<dbReference type="InterPro" id="IPR004027">
    <property type="entry name" value="SEC_C_motif"/>
</dbReference>
<dbReference type="PANTHER" id="PTHR33747">
    <property type="entry name" value="UPF0225 PROTEIN SCO1677"/>
    <property type="match status" value="1"/>
</dbReference>
<evidence type="ECO:0000313" key="2">
    <source>
        <dbReference type="Proteomes" id="UP000295008"/>
    </source>
</evidence>
<organism evidence="1 2">
    <name type="scientific">Hydrogenispora ethanolica</name>
    <dbReference type="NCBI Taxonomy" id="1082276"/>
    <lineage>
        <taxon>Bacteria</taxon>
        <taxon>Bacillati</taxon>
        <taxon>Bacillota</taxon>
        <taxon>Hydrogenispora</taxon>
    </lineage>
</organism>